<evidence type="ECO:0000256" key="4">
    <source>
        <dbReference type="SAM" id="MobiDB-lite"/>
    </source>
</evidence>
<dbReference type="InterPro" id="IPR054030">
    <property type="entry name" value="Gp5_Vgr_C"/>
</dbReference>
<evidence type="ECO:0000256" key="1">
    <source>
        <dbReference type="ARBA" id="ARBA00004613"/>
    </source>
</evidence>
<evidence type="ECO:0000256" key="2">
    <source>
        <dbReference type="ARBA" id="ARBA00005558"/>
    </source>
</evidence>
<dbReference type="Pfam" id="PF04717">
    <property type="entry name" value="Phage_base_V"/>
    <property type="match status" value="1"/>
</dbReference>
<comment type="subcellular location">
    <subcellularLocation>
        <location evidence="1">Secreted</location>
    </subcellularLocation>
</comment>
<evidence type="ECO:0000259" key="5">
    <source>
        <dbReference type="Pfam" id="PF04717"/>
    </source>
</evidence>
<organism evidence="7 8">
    <name type="scientific">Nannocystis pusilla</name>
    <dbReference type="NCBI Taxonomy" id="889268"/>
    <lineage>
        <taxon>Bacteria</taxon>
        <taxon>Pseudomonadati</taxon>
        <taxon>Myxococcota</taxon>
        <taxon>Polyangia</taxon>
        <taxon>Nannocystales</taxon>
        <taxon>Nannocystaceae</taxon>
        <taxon>Nannocystis</taxon>
    </lineage>
</organism>
<evidence type="ECO:0000313" key="7">
    <source>
        <dbReference type="EMBL" id="MBZ5709987.1"/>
    </source>
</evidence>
<dbReference type="Gene3D" id="2.30.110.50">
    <property type="match status" value="1"/>
</dbReference>
<keyword evidence="3" id="KW-0964">Secreted</keyword>
<dbReference type="NCBIfam" id="TIGR01646">
    <property type="entry name" value="vgr_GE"/>
    <property type="match status" value="1"/>
</dbReference>
<dbReference type="Pfam" id="PF22178">
    <property type="entry name" value="Gp5_trimer_C"/>
    <property type="match status" value="1"/>
</dbReference>
<reference evidence="7" key="1">
    <citation type="submission" date="2021-08" db="EMBL/GenBank/DDBJ databases">
        <authorList>
            <person name="Stevens D.C."/>
        </authorList>
    </citation>
    <scope>NUCLEOTIDE SEQUENCE</scope>
    <source>
        <strain evidence="7">DSM 53165</strain>
    </source>
</reference>
<feature type="region of interest" description="Disordered" evidence="4">
    <location>
        <begin position="467"/>
        <end position="486"/>
    </location>
</feature>
<comment type="caution">
    <text evidence="7">The sequence shown here is derived from an EMBL/GenBank/DDBJ whole genome shotgun (WGS) entry which is preliminary data.</text>
</comment>
<comment type="similarity">
    <text evidence="2">Belongs to the VgrG protein family.</text>
</comment>
<dbReference type="PANTHER" id="PTHR32305">
    <property type="match status" value="1"/>
</dbReference>
<proteinExistence type="inferred from homology"/>
<dbReference type="Gene3D" id="3.55.50.10">
    <property type="entry name" value="Baseplate protein-like domains"/>
    <property type="match status" value="1"/>
</dbReference>
<sequence>MSISELVSTASGLTSDKPVFDLTVGGSPLRVVRFTGTEGLSQLYEFRVEAAGLDFDAEALLGQPALLSLNGAESPRPIHGIVSEAEYVGYTRGLQLYELTIVPWAHRLSLREDCRVFQDKTTEQIVTDVLTRAGLRRDWFRFSLGETYAPRNYCVQYRETDLAFVSRLLEEDGIFYFFEHEQSRHVWVMADQVQAHSPIDGTSTMWFDPPRGTIQDREHIRTFRFGGRMRSGKVTLRDFNLHKPDLDLEVKEVAKVDADLEVYEFPGEYQDPKRGGPHQGQSLAKIRLEALQATRRAGMGDSDCPRLVPGRTITLAGHPRHELNAEYRLIHVRHSGQQPQVLDQDASGENNYTNVFTVTELKVPFRPPRQTPRPMMRGVQTATVVGPDGEEVHTDQWGRVRVQFHWDREGGHDENSATWVRVSQLWAGNGYGAMFLPRIGHEVLVDFIEGDPDRPIITGRIYHGNNHTPYPLPDEKTKSTIKSDSSLGGDGFNELRFEDRKGSEEVFLHAQKDWNTNILNNLTETVGAHRNATIGASDSTLVGTVHTVTIAQGAPAPSIPPTGTKMQDTFFTVTSGSARITLNGPDIFIEAAGNISIQAGGNISMRAAGSIGVASGGPSRVEAGSGPLELQGGPLVKINC</sequence>
<evidence type="ECO:0000259" key="6">
    <source>
        <dbReference type="Pfam" id="PF22178"/>
    </source>
</evidence>
<dbReference type="EMBL" id="JAIRAU010000011">
    <property type="protein sequence ID" value="MBZ5709987.1"/>
    <property type="molecule type" value="Genomic_DNA"/>
</dbReference>
<dbReference type="NCBIfam" id="TIGR03361">
    <property type="entry name" value="VI_Rhs_Vgr"/>
    <property type="match status" value="1"/>
</dbReference>
<gene>
    <name evidence="7" type="ORF">K7C98_12050</name>
</gene>
<dbReference type="InterPro" id="IPR006531">
    <property type="entry name" value="Gp5/Vgr_OB"/>
</dbReference>
<dbReference type="Proteomes" id="UP001139031">
    <property type="component" value="Unassembled WGS sequence"/>
</dbReference>
<dbReference type="PANTHER" id="PTHR32305:SF15">
    <property type="entry name" value="PROTEIN RHSA-RELATED"/>
    <property type="match status" value="1"/>
</dbReference>
<dbReference type="InterPro" id="IPR037026">
    <property type="entry name" value="Vgr_OB-fold_dom_sf"/>
</dbReference>
<dbReference type="RefSeq" id="WP_224191759.1">
    <property type="nucleotide sequence ID" value="NZ_JAIRAU010000011.1"/>
</dbReference>
<accession>A0ABS7TP18</accession>
<evidence type="ECO:0000256" key="3">
    <source>
        <dbReference type="ARBA" id="ARBA00022525"/>
    </source>
</evidence>
<evidence type="ECO:0000313" key="8">
    <source>
        <dbReference type="Proteomes" id="UP001139031"/>
    </source>
</evidence>
<feature type="domain" description="Gp5/Type VI secretion system Vgr protein OB-fold" evidence="5">
    <location>
        <begin position="393"/>
        <end position="462"/>
    </location>
</feature>
<keyword evidence="8" id="KW-1185">Reference proteome</keyword>
<dbReference type="InterPro" id="IPR050708">
    <property type="entry name" value="T6SS_VgrG/RHS"/>
</dbReference>
<feature type="domain" description="Gp5/Type VI secretion system Vgr C-terminal trimerisation" evidence="6">
    <location>
        <begin position="479"/>
        <end position="552"/>
    </location>
</feature>
<dbReference type="Gene3D" id="2.40.50.230">
    <property type="entry name" value="Gp5 N-terminal domain"/>
    <property type="match status" value="1"/>
</dbReference>
<dbReference type="InterPro" id="IPR006533">
    <property type="entry name" value="T6SS_Vgr_RhsGE"/>
</dbReference>
<dbReference type="SUPFAM" id="SSF69255">
    <property type="entry name" value="gp5 N-terminal domain-like"/>
    <property type="match status" value="1"/>
</dbReference>
<dbReference type="InterPro" id="IPR017847">
    <property type="entry name" value="T6SS_RhsGE_Vgr_subset"/>
</dbReference>
<protein>
    <submittedName>
        <fullName evidence="7">Type VI secretion system tip protein VgrG</fullName>
    </submittedName>
</protein>
<dbReference type="SUPFAM" id="SSF69279">
    <property type="entry name" value="Phage tail proteins"/>
    <property type="match status" value="2"/>
</dbReference>
<dbReference type="SUPFAM" id="SSF69349">
    <property type="entry name" value="Phage fibre proteins"/>
    <property type="match status" value="1"/>
</dbReference>
<name>A0ABS7TP18_9BACT</name>
<dbReference type="Pfam" id="PF05954">
    <property type="entry name" value="Phage_GPD"/>
    <property type="match status" value="1"/>
</dbReference>
<dbReference type="Gene3D" id="4.10.220.110">
    <property type="match status" value="1"/>
</dbReference>